<dbReference type="CDD" id="cd00077">
    <property type="entry name" value="HDc"/>
    <property type="match status" value="1"/>
</dbReference>
<dbReference type="SMART" id="SM00471">
    <property type="entry name" value="HDc"/>
    <property type="match status" value="1"/>
</dbReference>
<dbReference type="InterPro" id="IPR029787">
    <property type="entry name" value="Nucleotide_cyclase"/>
</dbReference>
<proteinExistence type="predicted"/>
<dbReference type="InterPro" id="IPR006674">
    <property type="entry name" value="HD_domain"/>
</dbReference>
<dbReference type="PROSITE" id="PS51831">
    <property type="entry name" value="HD"/>
    <property type="match status" value="1"/>
</dbReference>
<dbReference type="PROSITE" id="PS51832">
    <property type="entry name" value="HD_GYP"/>
    <property type="match status" value="1"/>
</dbReference>
<reference evidence="5 6" key="1">
    <citation type="journal article" date="2019" name="Int. J. Syst. Evol. Microbiol.">
        <title>The Global Catalogue of Microorganisms (GCM) 10K type strain sequencing project: providing services to taxonomists for standard genome sequencing and annotation.</title>
        <authorList>
            <consortium name="The Broad Institute Genomics Platform"/>
            <consortium name="The Broad Institute Genome Sequencing Center for Infectious Disease"/>
            <person name="Wu L."/>
            <person name="Ma J."/>
        </authorList>
    </citation>
    <scope>NUCLEOTIDE SEQUENCE [LARGE SCALE GENOMIC DNA]</scope>
    <source>
        <strain evidence="5 6">JCM 15608</strain>
    </source>
</reference>
<dbReference type="InterPro" id="IPR043128">
    <property type="entry name" value="Rev_trsase/Diguanyl_cyclase"/>
</dbReference>
<evidence type="ECO:0000256" key="1">
    <source>
        <dbReference type="SAM" id="Phobius"/>
    </source>
</evidence>
<evidence type="ECO:0000313" key="6">
    <source>
        <dbReference type="Proteomes" id="UP001500021"/>
    </source>
</evidence>
<keyword evidence="1" id="KW-0472">Membrane</keyword>
<dbReference type="PANTHER" id="PTHR45228:SF4">
    <property type="entry name" value="LIPOPROTEIN"/>
    <property type="match status" value="1"/>
</dbReference>
<dbReference type="Gene3D" id="1.10.3210.10">
    <property type="entry name" value="Hypothetical protein af1432"/>
    <property type="match status" value="1"/>
</dbReference>
<dbReference type="Pfam" id="PF00990">
    <property type="entry name" value="GGDEF"/>
    <property type="match status" value="1"/>
</dbReference>
<feature type="domain" description="HD-GYP" evidence="4">
    <location>
        <begin position="225"/>
        <end position="420"/>
    </location>
</feature>
<keyword evidence="1" id="KW-1133">Transmembrane helix</keyword>
<dbReference type="NCBIfam" id="TIGR00277">
    <property type="entry name" value="HDIG"/>
    <property type="match status" value="1"/>
</dbReference>
<dbReference type="InterPro" id="IPR003607">
    <property type="entry name" value="HD/PDEase_dom"/>
</dbReference>
<dbReference type="PROSITE" id="PS50887">
    <property type="entry name" value="GGDEF"/>
    <property type="match status" value="1"/>
</dbReference>
<feature type="transmembrane region" description="Helical" evidence="1">
    <location>
        <begin position="191"/>
        <end position="215"/>
    </location>
</feature>
<dbReference type="InterPro" id="IPR052020">
    <property type="entry name" value="Cyclic_di-GMP/3'3'-cGAMP_PDE"/>
</dbReference>
<feature type="transmembrane region" description="Helical" evidence="1">
    <location>
        <begin position="12"/>
        <end position="32"/>
    </location>
</feature>
<evidence type="ECO:0000259" key="2">
    <source>
        <dbReference type="PROSITE" id="PS50887"/>
    </source>
</evidence>
<feature type="domain" description="GGDEF" evidence="2">
    <location>
        <begin position="460"/>
        <end position="566"/>
    </location>
</feature>
<accession>A0ABN1L5P4</accession>
<dbReference type="InterPro" id="IPR037522">
    <property type="entry name" value="HD_GYP_dom"/>
</dbReference>
<protein>
    <submittedName>
        <fullName evidence="5">Uncharacterized protein</fullName>
    </submittedName>
</protein>
<organism evidence="5 6">
    <name type="scientific">Colwellia asteriadis</name>
    <dbReference type="NCBI Taxonomy" id="517723"/>
    <lineage>
        <taxon>Bacteria</taxon>
        <taxon>Pseudomonadati</taxon>
        <taxon>Pseudomonadota</taxon>
        <taxon>Gammaproteobacteria</taxon>
        <taxon>Alteromonadales</taxon>
        <taxon>Colwelliaceae</taxon>
        <taxon>Colwellia</taxon>
    </lineage>
</organism>
<sequence>MIIKMKPLKKVALTVVVFWTIIVTTLTVNLIISSKKSAVKNAKDDAFSAIEHIDATIKLLISDYQINDMSLSRQFDLKGLESNSGVVSIELGIEKPKVSLVFVQENSNVSNQNTFLDEWQKKLLGVLIDRNETTYFIDEKGQSSFLRAVEPRAVDQDCQICSLVGLEKKGGYFGGVFVSVNMNQYLSEAYLHAWTMIRNIGIIWVLGIAAIIYGYKKTSSAVSKKLRSYEESVFNLVDIIEKRDSYTAGHTRRVAKYAMLLAEELNVSSIKKELLYRASMLHDIGKISTPDSILLKPGKLSDLEYKIIKNHVTTSYEILSKVSIYKDLAEIVRHHHEYYDGSGYPQGLKGGEIPFLSQILTVADGFDAMTTDRIYKGRKSVQEAIQEISKLSGQQFNPVIVQSAINVLSKVNTDRKISQLPESDLQHERFSYFYKDNVTHAYNQRYLELLLSKQKQELKKYRYALLIRVHNFSKYNSEHSWNKGDEKLIEIVNSLQKFEENHLVFRLFGDDFILLLKRKIDSSEREELLRKEVKGTCLYYSTRYIDLPENKLINMEELEKIMHMPE</sequence>
<keyword evidence="1" id="KW-0812">Transmembrane</keyword>
<name>A0ABN1L5P4_9GAMM</name>
<dbReference type="InterPro" id="IPR000160">
    <property type="entry name" value="GGDEF_dom"/>
</dbReference>
<gene>
    <name evidence="5" type="ORF">GCM10009111_11390</name>
</gene>
<dbReference type="Proteomes" id="UP001500021">
    <property type="component" value="Unassembled WGS sequence"/>
</dbReference>
<dbReference type="RefSeq" id="WP_343816055.1">
    <property type="nucleotide sequence ID" value="NZ_BAAAFA010000003.1"/>
</dbReference>
<keyword evidence="6" id="KW-1185">Reference proteome</keyword>
<dbReference type="SUPFAM" id="SSF109604">
    <property type="entry name" value="HD-domain/PDEase-like"/>
    <property type="match status" value="1"/>
</dbReference>
<evidence type="ECO:0000313" key="5">
    <source>
        <dbReference type="EMBL" id="GAA0814485.1"/>
    </source>
</evidence>
<comment type="caution">
    <text evidence="5">The sequence shown here is derived from an EMBL/GenBank/DDBJ whole genome shotgun (WGS) entry which is preliminary data.</text>
</comment>
<dbReference type="Pfam" id="PF13487">
    <property type="entry name" value="HD_5"/>
    <property type="match status" value="1"/>
</dbReference>
<dbReference type="Gene3D" id="3.30.70.270">
    <property type="match status" value="1"/>
</dbReference>
<feature type="domain" description="HD" evidence="3">
    <location>
        <begin position="247"/>
        <end position="369"/>
    </location>
</feature>
<evidence type="ECO:0000259" key="3">
    <source>
        <dbReference type="PROSITE" id="PS51831"/>
    </source>
</evidence>
<dbReference type="EMBL" id="BAAAFA010000003">
    <property type="protein sequence ID" value="GAA0814485.1"/>
    <property type="molecule type" value="Genomic_DNA"/>
</dbReference>
<evidence type="ECO:0000259" key="4">
    <source>
        <dbReference type="PROSITE" id="PS51832"/>
    </source>
</evidence>
<dbReference type="InterPro" id="IPR006675">
    <property type="entry name" value="HDIG_dom"/>
</dbReference>
<dbReference type="PANTHER" id="PTHR45228">
    <property type="entry name" value="CYCLIC DI-GMP PHOSPHODIESTERASE TM_0186-RELATED"/>
    <property type="match status" value="1"/>
</dbReference>
<dbReference type="SUPFAM" id="SSF55073">
    <property type="entry name" value="Nucleotide cyclase"/>
    <property type="match status" value="1"/>
</dbReference>